<dbReference type="OrthoDB" id="275901at2"/>
<organism evidence="2 3">
    <name type="scientific">Virgibacillus massiliensis</name>
    <dbReference type="NCBI Taxonomy" id="1462526"/>
    <lineage>
        <taxon>Bacteria</taxon>
        <taxon>Bacillati</taxon>
        <taxon>Bacillota</taxon>
        <taxon>Bacilli</taxon>
        <taxon>Bacillales</taxon>
        <taxon>Bacillaceae</taxon>
        <taxon>Virgibacillus</taxon>
    </lineage>
</organism>
<keyword evidence="3" id="KW-1185">Reference proteome</keyword>
<proteinExistence type="predicted"/>
<dbReference type="SUPFAM" id="SSF55729">
    <property type="entry name" value="Acyl-CoA N-acyltransferases (Nat)"/>
    <property type="match status" value="1"/>
</dbReference>
<dbReference type="STRING" id="1462526.BN990_03896"/>
<dbReference type="GO" id="GO:0016747">
    <property type="term" value="F:acyltransferase activity, transferring groups other than amino-acyl groups"/>
    <property type="evidence" value="ECO:0007669"/>
    <property type="project" value="InterPro"/>
</dbReference>
<dbReference type="PROSITE" id="PS51186">
    <property type="entry name" value="GNAT"/>
    <property type="match status" value="1"/>
</dbReference>
<evidence type="ECO:0000313" key="2">
    <source>
        <dbReference type="EMBL" id="CDQ41523.1"/>
    </source>
</evidence>
<dbReference type="Proteomes" id="UP000028875">
    <property type="component" value="Unassembled WGS sequence"/>
</dbReference>
<name>A0A024QG62_9BACI</name>
<accession>A0A024QG62</accession>
<comment type="caution">
    <text evidence="2">The sequence shown here is derived from an EMBL/GenBank/DDBJ whole genome shotgun (WGS) entry which is preliminary data.</text>
</comment>
<reference evidence="3" key="2">
    <citation type="submission" date="2014-05" db="EMBL/GenBank/DDBJ databases">
        <title>Draft genome sequence of Virgibacillus massiliensis Vm-5.</title>
        <authorList>
            <person name="Khelaifia S."/>
            <person name="Croce O."/>
            <person name="Lagier J.C."/>
            <person name="Raoult D."/>
        </authorList>
    </citation>
    <scope>NUCLEOTIDE SEQUENCE [LARGE SCALE GENOMIC DNA]</scope>
    <source>
        <strain evidence="3">Vm-5</strain>
    </source>
</reference>
<dbReference type="PANTHER" id="PTHR43328:SF1">
    <property type="entry name" value="N-ACETYLTRANSFERASE DOMAIN-CONTAINING PROTEIN"/>
    <property type="match status" value="1"/>
</dbReference>
<dbReference type="EMBL" id="CCDP010000003">
    <property type="protein sequence ID" value="CDQ41523.1"/>
    <property type="molecule type" value="Genomic_DNA"/>
</dbReference>
<sequence>MSNLVLRNVNEDDLPIFFKHQRDSEANQMAAFTSKDPNDWNSFAEHWNKILTNKNIIKQTIIVENTVVGHIVHFEQFGEPEVTYWIGKEYWGKGIATNALQEFLKQVSIRPLYARAAKDNTGSIKVLKRCGFMISGEDSGYANARGKDVEEFILTLN</sequence>
<dbReference type="Pfam" id="PF13302">
    <property type="entry name" value="Acetyltransf_3"/>
    <property type="match status" value="1"/>
</dbReference>
<gene>
    <name evidence="2" type="ORF">BN990_03896</name>
</gene>
<dbReference type="InterPro" id="IPR000182">
    <property type="entry name" value="GNAT_dom"/>
</dbReference>
<dbReference type="RefSeq" id="WP_038246276.1">
    <property type="nucleotide sequence ID" value="NZ_BNER01000005.1"/>
</dbReference>
<evidence type="ECO:0000313" key="3">
    <source>
        <dbReference type="Proteomes" id="UP000028875"/>
    </source>
</evidence>
<dbReference type="eggNOG" id="COG1670">
    <property type="taxonomic scope" value="Bacteria"/>
</dbReference>
<dbReference type="Gene3D" id="3.40.630.30">
    <property type="match status" value="1"/>
</dbReference>
<dbReference type="PANTHER" id="PTHR43328">
    <property type="entry name" value="ACETYLTRANSFERASE-RELATED"/>
    <property type="match status" value="1"/>
</dbReference>
<protein>
    <recommendedName>
        <fullName evidence="1">N-acetyltransferase domain-containing protein</fullName>
    </recommendedName>
</protein>
<reference evidence="2 3" key="1">
    <citation type="submission" date="2014-03" db="EMBL/GenBank/DDBJ databases">
        <authorList>
            <person name="Urmite Genomes U."/>
        </authorList>
    </citation>
    <scope>NUCLEOTIDE SEQUENCE [LARGE SCALE GENOMIC DNA]</scope>
    <source>
        <strain evidence="2 3">Vm-5</strain>
    </source>
</reference>
<dbReference type="AlphaFoldDB" id="A0A024QG62"/>
<feature type="domain" description="N-acetyltransferase" evidence="1">
    <location>
        <begin position="4"/>
        <end position="157"/>
    </location>
</feature>
<evidence type="ECO:0000259" key="1">
    <source>
        <dbReference type="PROSITE" id="PS51186"/>
    </source>
</evidence>
<dbReference type="InterPro" id="IPR016181">
    <property type="entry name" value="Acyl_CoA_acyltransferase"/>
</dbReference>